<dbReference type="Proteomes" id="UP000298200">
    <property type="component" value="Unassembled WGS sequence"/>
</dbReference>
<proteinExistence type="predicted"/>
<protein>
    <recommendedName>
        <fullName evidence="1">NAD glycohydrolase translocation F5/8 type C domain-containing protein</fullName>
    </recommendedName>
</protein>
<evidence type="ECO:0000259" key="1">
    <source>
        <dbReference type="Pfam" id="PF25302"/>
    </source>
</evidence>
<evidence type="ECO:0000313" key="3">
    <source>
        <dbReference type="Proteomes" id="UP000298200"/>
    </source>
</evidence>
<dbReference type="EMBL" id="RQFU01000005">
    <property type="protein sequence ID" value="TGL24234.1"/>
    <property type="molecule type" value="Genomic_DNA"/>
</dbReference>
<reference evidence="3" key="1">
    <citation type="journal article" date="2019" name="PLoS Negl. Trop. Dis.">
        <title>Revisiting the worldwide diversity of Leptospira species in the environment.</title>
        <authorList>
            <person name="Vincent A.T."/>
            <person name="Schiettekatte O."/>
            <person name="Bourhy P."/>
            <person name="Veyrier F.J."/>
            <person name="Picardeau M."/>
        </authorList>
    </citation>
    <scope>NUCLEOTIDE SEQUENCE [LARGE SCALE GENOMIC DNA]</scope>
    <source>
        <strain evidence="3">201800272</strain>
    </source>
</reference>
<feature type="domain" description="NAD glycohydrolase translocation F5/8 type C" evidence="1">
    <location>
        <begin position="41"/>
        <end position="167"/>
    </location>
</feature>
<dbReference type="RefSeq" id="WP_135633508.1">
    <property type="nucleotide sequence ID" value="NZ_RQFU01000005.1"/>
</dbReference>
<dbReference type="NCBIfam" id="NF047619">
    <property type="entry name" value="NADase_discoid"/>
    <property type="match status" value="1"/>
</dbReference>
<dbReference type="Pfam" id="PF25302">
    <property type="entry name" value="NADase_transloc"/>
    <property type="match status" value="1"/>
</dbReference>
<dbReference type="SUPFAM" id="SSF49785">
    <property type="entry name" value="Galactose-binding domain-like"/>
    <property type="match status" value="1"/>
</dbReference>
<keyword evidence="3" id="KW-1185">Reference proteome</keyword>
<name>A0ABY2M4W1_9LEPT</name>
<dbReference type="InterPro" id="IPR057561">
    <property type="entry name" value="NADase_transloc"/>
</dbReference>
<comment type="caution">
    <text evidence="2">The sequence shown here is derived from an EMBL/GenBank/DDBJ whole genome shotgun (WGS) entry which is preliminary data.</text>
</comment>
<evidence type="ECO:0000313" key="2">
    <source>
        <dbReference type="EMBL" id="TGL24234.1"/>
    </source>
</evidence>
<dbReference type="Gene3D" id="2.60.120.260">
    <property type="entry name" value="Galactose-binding domain-like"/>
    <property type="match status" value="1"/>
</dbReference>
<dbReference type="InterPro" id="IPR008979">
    <property type="entry name" value="Galactose-bd-like_sf"/>
</dbReference>
<organism evidence="2 3">
    <name type="scientific">Leptospira yanagawae</name>
    <dbReference type="NCBI Taxonomy" id="293069"/>
    <lineage>
        <taxon>Bacteria</taxon>
        <taxon>Pseudomonadati</taxon>
        <taxon>Spirochaetota</taxon>
        <taxon>Spirochaetia</taxon>
        <taxon>Leptospirales</taxon>
        <taxon>Leptospiraceae</taxon>
        <taxon>Leptospira</taxon>
    </lineage>
</organism>
<accession>A0ABY2M4W1</accession>
<sequence length="265" mass="31444">MKYKKIYTLTFLLLSFGNLHGDTEIIYEYLNGDKLKDINYLEYSLIHILDKSEKAWCFKHNDPYTWAFKGFNLDFKEKTKIKDIFIKNGLSEKKLFKSNNRVKKFTIYKFNNDHNWEKIQTFDVKDHDKIQRFSLKKEIMERTLAFNVEEIYSNNPSSPTCITEISFSKPILLPEKKQSSMRILKNSKIRIDEMNLTLLSNGNIEGDGEGYCLCRCYFVSGNWRNISNTQAFLHINMKMSKSCGKEEYEEGDDFYDIFRFTNKID</sequence>
<gene>
    <name evidence="2" type="ORF">EHQ46_03700</name>
</gene>